<dbReference type="GO" id="GO:0006302">
    <property type="term" value="P:double-strand break repair"/>
    <property type="evidence" value="ECO:0007669"/>
    <property type="project" value="TreeGrafter"/>
</dbReference>
<evidence type="ECO:0000256" key="11">
    <source>
        <dbReference type="ARBA" id="ARBA00022833"/>
    </source>
</evidence>
<dbReference type="SUPFAM" id="SSF52540">
    <property type="entry name" value="P-loop containing nucleoside triphosphate hydrolases"/>
    <property type="match status" value="2"/>
</dbReference>
<comment type="similarity">
    <text evidence="4">Belongs to the SMC family. RAD50 subfamily.</text>
</comment>
<dbReference type="GO" id="GO:0000722">
    <property type="term" value="P:telomere maintenance via recombination"/>
    <property type="evidence" value="ECO:0007669"/>
    <property type="project" value="TreeGrafter"/>
</dbReference>
<dbReference type="PANTHER" id="PTHR18867:SF12">
    <property type="entry name" value="DNA REPAIR PROTEIN RAD50"/>
    <property type="match status" value="1"/>
</dbReference>
<evidence type="ECO:0000313" key="20">
    <source>
        <dbReference type="EMBL" id="ANB11275.1"/>
    </source>
</evidence>
<evidence type="ECO:0000256" key="17">
    <source>
        <dbReference type="ARBA" id="ARBA00023254"/>
    </source>
</evidence>
<evidence type="ECO:0000256" key="3">
    <source>
        <dbReference type="ARBA" id="ARBA00004286"/>
    </source>
</evidence>
<proteinExistence type="inferred from homology"/>
<dbReference type="Gene3D" id="3.40.50.300">
    <property type="entry name" value="P-loop containing nucleotide triphosphate hydrolases"/>
    <property type="match status" value="2"/>
</dbReference>
<evidence type="ECO:0000256" key="16">
    <source>
        <dbReference type="ARBA" id="ARBA00023242"/>
    </source>
</evidence>
<dbReference type="GO" id="GO:0007004">
    <property type="term" value="P:telomere maintenance via telomerase"/>
    <property type="evidence" value="ECO:0007669"/>
    <property type="project" value="TreeGrafter"/>
</dbReference>
<keyword evidence="15" id="KW-0234">DNA repair</keyword>
<comment type="cofactor">
    <cofactor evidence="1">
        <name>Zn(2+)</name>
        <dbReference type="ChEBI" id="CHEBI:29105"/>
    </cofactor>
</comment>
<comment type="subcellular location">
    <subcellularLocation>
        <location evidence="3">Chromosome</location>
    </subcellularLocation>
    <subcellularLocation>
        <location evidence="2">Nucleus</location>
    </subcellularLocation>
</comment>
<keyword evidence="12" id="KW-0067">ATP-binding</keyword>
<dbReference type="EMBL" id="CP014500">
    <property type="protein sequence ID" value="ANB11275.1"/>
    <property type="molecule type" value="Genomic_DNA"/>
</dbReference>
<dbReference type="GO" id="GO:0000794">
    <property type="term" value="C:condensed nuclear chromosome"/>
    <property type="evidence" value="ECO:0007669"/>
    <property type="project" value="TreeGrafter"/>
</dbReference>
<feature type="coiled-coil region" evidence="19">
    <location>
        <begin position="137"/>
        <end position="206"/>
    </location>
</feature>
<keyword evidence="8" id="KW-0547">Nucleotide-binding</keyword>
<keyword evidence="13" id="KW-0460">Magnesium</keyword>
<evidence type="ECO:0000256" key="13">
    <source>
        <dbReference type="ARBA" id="ARBA00022842"/>
    </source>
</evidence>
<keyword evidence="9" id="KW-0227">DNA damage</keyword>
<dbReference type="GO" id="GO:0043047">
    <property type="term" value="F:single-stranded telomeric DNA binding"/>
    <property type="evidence" value="ECO:0007669"/>
    <property type="project" value="TreeGrafter"/>
</dbReference>
<evidence type="ECO:0000256" key="7">
    <source>
        <dbReference type="ARBA" id="ARBA00022723"/>
    </source>
</evidence>
<feature type="coiled-coil region" evidence="19">
    <location>
        <begin position="324"/>
        <end position="398"/>
    </location>
</feature>
<accession>A0A167C6E1</accession>
<keyword evidence="17" id="KW-0469">Meiosis</keyword>
<name>A0A167C6E1_9ASCO</name>
<keyword evidence="6" id="KW-0158">Chromosome</keyword>
<evidence type="ECO:0000256" key="1">
    <source>
        <dbReference type="ARBA" id="ARBA00001947"/>
    </source>
</evidence>
<keyword evidence="7" id="KW-0479">Metal-binding</keyword>
<feature type="coiled-coil region" evidence="19">
    <location>
        <begin position="271"/>
        <end position="298"/>
    </location>
</feature>
<dbReference type="RefSeq" id="XP_018733752.1">
    <property type="nucleotide sequence ID" value="XM_018881131.1"/>
</dbReference>
<dbReference type="Proteomes" id="UP000189580">
    <property type="component" value="Chromosome c"/>
</dbReference>
<dbReference type="GO" id="GO:0016787">
    <property type="term" value="F:hydrolase activity"/>
    <property type="evidence" value="ECO:0007669"/>
    <property type="project" value="UniProtKB-KW"/>
</dbReference>
<protein>
    <recommendedName>
        <fullName evidence="5">DNA repair protein RAD50</fullName>
    </recommendedName>
</protein>
<evidence type="ECO:0000256" key="8">
    <source>
        <dbReference type="ARBA" id="ARBA00022741"/>
    </source>
</evidence>
<evidence type="ECO:0000256" key="12">
    <source>
        <dbReference type="ARBA" id="ARBA00022840"/>
    </source>
</evidence>
<keyword evidence="16" id="KW-0539">Nucleus</keyword>
<keyword evidence="20" id="KW-0238">DNA-binding</keyword>
<dbReference type="AlphaFoldDB" id="A0A167C6E1"/>
<reference evidence="20 21" key="1">
    <citation type="submission" date="2016-02" db="EMBL/GenBank/DDBJ databases">
        <title>Complete genome sequence and transcriptome regulation of the pentose utilising yeast Sugiyamaella lignohabitans.</title>
        <authorList>
            <person name="Bellasio M."/>
            <person name="Peymann A."/>
            <person name="Valli M."/>
            <person name="Sipitzky M."/>
            <person name="Graf A."/>
            <person name="Sauer M."/>
            <person name="Marx H."/>
            <person name="Mattanovich D."/>
        </authorList>
    </citation>
    <scope>NUCLEOTIDE SEQUENCE [LARGE SCALE GENOMIC DNA]</scope>
    <source>
        <strain evidence="20 21">CBS 10342</strain>
    </source>
</reference>
<dbReference type="OrthoDB" id="18797at2759"/>
<evidence type="ECO:0000256" key="4">
    <source>
        <dbReference type="ARBA" id="ARBA00009439"/>
    </source>
</evidence>
<gene>
    <name evidence="20" type="primary">RAD50</name>
    <name evidence="20" type="ORF">AWJ20_4078</name>
</gene>
<dbReference type="GO" id="GO:0070192">
    <property type="term" value="P:chromosome organization involved in meiotic cell cycle"/>
    <property type="evidence" value="ECO:0007669"/>
    <property type="project" value="TreeGrafter"/>
</dbReference>
<feature type="coiled-coil region" evidence="19">
    <location>
        <begin position="68"/>
        <end position="105"/>
    </location>
</feature>
<comment type="catalytic activity">
    <reaction evidence="18">
        <text>ATP + H2O = ADP + phosphate + H(+)</text>
        <dbReference type="Rhea" id="RHEA:13065"/>
        <dbReference type="ChEBI" id="CHEBI:15377"/>
        <dbReference type="ChEBI" id="CHEBI:15378"/>
        <dbReference type="ChEBI" id="CHEBI:30616"/>
        <dbReference type="ChEBI" id="CHEBI:43474"/>
        <dbReference type="ChEBI" id="CHEBI:456216"/>
    </reaction>
</comment>
<keyword evidence="10" id="KW-0378">Hydrolase</keyword>
<evidence type="ECO:0000313" key="21">
    <source>
        <dbReference type="Proteomes" id="UP000189580"/>
    </source>
</evidence>
<dbReference type="FunFam" id="3.40.50.300:FF:000593">
    <property type="entry name" value="DNA repair protein RAD50"/>
    <property type="match status" value="1"/>
</dbReference>
<dbReference type="GO" id="GO:0046872">
    <property type="term" value="F:metal ion binding"/>
    <property type="evidence" value="ECO:0007669"/>
    <property type="project" value="UniProtKB-KW"/>
</dbReference>
<dbReference type="PANTHER" id="PTHR18867">
    <property type="entry name" value="RAD50"/>
    <property type="match status" value="1"/>
</dbReference>
<dbReference type="GO" id="GO:0005524">
    <property type="term" value="F:ATP binding"/>
    <property type="evidence" value="ECO:0007669"/>
    <property type="project" value="UniProtKB-KW"/>
</dbReference>
<dbReference type="GO" id="GO:0003691">
    <property type="term" value="F:double-stranded telomeric DNA binding"/>
    <property type="evidence" value="ECO:0007669"/>
    <property type="project" value="TreeGrafter"/>
</dbReference>
<evidence type="ECO:0000256" key="10">
    <source>
        <dbReference type="ARBA" id="ARBA00022801"/>
    </source>
</evidence>
<sequence length="1195" mass="137510">MDKQVPLYLGASKAVLDYVIFCHQEDSLWPLAEATVVKKRFDEIFQVSKYTKAIESLKSLRKENISDISLAQKDVQYLEAAKERAEKAERRADMLTIQIDTYSTEADALKTRMEVVSAETNEFLERNQKFQENIYKLRTAREQRDHTNENIQRLSQGLEEMTEDEADLEKILNDFETRVNEKKNEKETLSQKIHASQAKLSNTRRKFNEMNLKEGQLRAELEAHNVRLAERKQFIADKSKVLNLMDIHREAVKDEALDDSLGEDSYIGKFEKSLERQLNRVQSEQEAMRLKGSEAENEISIRIQDLTTQKLRLEQKKLSNTESIRSFEKEIETLQTTINNIKIDEGTLEFEKSSVEGLVKGLELAQSRFNELEEKDELSKKKAELTEIEEEIEICNADIVASNQYADDRAKFKLLKDDLAKRRAGLTTSMEKHNTEFERVVGSAINAETVENDLKSAINRISANIDSQTESLEEAQKAVLQTQASIDHVTKEIADRETEAKELREEVQEIFRNLEFDEDTNPIVDYEAIISELDKDLTDAIHSVEGSSFMASYFKQAKHQAESQNVCFLCERRFETTQDRIRFIESVVERGDKIPAQETELKEQFQAAQENLDRAHNAGTSVKRVRSIELSEIPSKREELSKLREKLDIEQSEMQRRVEQTDLIKSDLKEVEGLRAVAGDIARHFEAINTLESQIESMERRFPSQGERGAKTRAAKEIHELLSDLNNRAKVVKSDIARLQTARETSLADINQMKNNVSAKRLELSKMESQLSEKINQEKRIVETKAKIGVAREAIKEANEQLDEMLPQLREKEHELSKAKLESAAAEKELSNKYNLVYQISNELGRMSKAIIEYTAKGGREKLEECQASVKQFSGDVETVEKDISELNGLLNEKERELLDMKGFERKVQDNLEVRRLNQKLLELEVLITELESHDAERNKEKYEKEMTRLRNEYSQLNSKYSSIIGEIKQLDDQLKIINDELATEFLDVKENYRKAIIKLETRKVANEDLAKYSKAMDSAIMQYHSEKMKEINAIIDELWKKTYTGTDVDTIMIRSDHESSRGNRTYNYRVSMIKDDAELDMRGRCSAGQKVLACIIVRLALAECFGKKCGIITLDEPTTNLDERNCEALARSLGQIIESRRNQSNFQLIVITHDQNFIAHMNASAYVDKYFQVSRNATQGSKIDCLPISQILVR</sequence>
<evidence type="ECO:0000256" key="14">
    <source>
        <dbReference type="ARBA" id="ARBA00023054"/>
    </source>
</evidence>
<dbReference type="KEGG" id="slb:AWJ20_4078"/>
<organism evidence="20 21">
    <name type="scientific">Sugiyamaella lignohabitans</name>
    <dbReference type="NCBI Taxonomy" id="796027"/>
    <lineage>
        <taxon>Eukaryota</taxon>
        <taxon>Fungi</taxon>
        <taxon>Dikarya</taxon>
        <taxon>Ascomycota</taxon>
        <taxon>Saccharomycotina</taxon>
        <taxon>Dipodascomycetes</taxon>
        <taxon>Dipodascales</taxon>
        <taxon>Trichomonascaceae</taxon>
        <taxon>Sugiyamaella</taxon>
    </lineage>
</organism>
<feature type="coiled-coil region" evidence="19">
    <location>
        <begin position="598"/>
        <end position="829"/>
    </location>
</feature>
<keyword evidence="21" id="KW-1185">Reference proteome</keyword>
<keyword evidence="14 19" id="KW-0175">Coiled coil</keyword>
<evidence type="ECO:0000256" key="5">
    <source>
        <dbReference type="ARBA" id="ARBA00017893"/>
    </source>
</evidence>
<keyword evidence="11" id="KW-0862">Zinc</keyword>
<evidence type="ECO:0000256" key="19">
    <source>
        <dbReference type="SAM" id="Coils"/>
    </source>
</evidence>
<evidence type="ECO:0000256" key="2">
    <source>
        <dbReference type="ARBA" id="ARBA00004123"/>
    </source>
</evidence>
<dbReference type="InterPro" id="IPR027417">
    <property type="entry name" value="P-loop_NTPase"/>
</dbReference>
<dbReference type="GO" id="GO:0030870">
    <property type="term" value="C:Mre11 complex"/>
    <property type="evidence" value="ECO:0007669"/>
    <property type="project" value="TreeGrafter"/>
</dbReference>
<evidence type="ECO:0000256" key="18">
    <source>
        <dbReference type="ARBA" id="ARBA00049360"/>
    </source>
</evidence>
<dbReference type="GeneID" id="30036170"/>
<evidence type="ECO:0000256" key="9">
    <source>
        <dbReference type="ARBA" id="ARBA00022763"/>
    </source>
</evidence>
<feature type="coiled-coil region" evidence="19">
    <location>
        <begin position="458"/>
        <end position="520"/>
    </location>
</feature>
<dbReference type="GO" id="GO:0051880">
    <property type="term" value="F:G-quadruplex DNA binding"/>
    <property type="evidence" value="ECO:0007669"/>
    <property type="project" value="TreeGrafter"/>
</dbReference>
<feature type="coiled-coil region" evidence="19">
    <location>
        <begin position="877"/>
        <end position="960"/>
    </location>
</feature>
<evidence type="ECO:0000256" key="6">
    <source>
        <dbReference type="ARBA" id="ARBA00022454"/>
    </source>
</evidence>
<evidence type="ECO:0000256" key="15">
    <source>
        <dbReference type="ARBA" id="ARBA00023204"/>
    </source>
</evidence>